<keyword evidence="7" id="KW-0498">Mitosis</keyword>
<protein>
    <recommendedName>
        <fullName evidence="7">Katanin p80 WD40 repeat-containing subunit B1</fullName>
        <shortName evidence="7">Katanin p80 subunit B1</shortName>
    </recommendedName>
    <alternativeName>
        <fullName evidence="7">p80 katanin</fullName>
    </alternativeName>
</protein>
<evidence type="ECO:0000256" key="9">
    <source>
        <dbReference type="SAM" id="MobiDB-lite"/>
    </source>
</evidence>
<dbReference type="GO" id="GO:0008017">
    <property type="term" value="F:microtubule binding"/>
    <property type="evidence" value="ECO:0007669"/>
    <property type="project" value="UniProtKB-UniRule"/>
</dbReference>
<keyword evidence="2 7" id="KW-0963">Cytoplasm</keyword>
<dbReference type="InterPro" id="IPR028021">
    <property type="entry name" value="Katanin_C-terminal"/>
</dbReference>
<dbReference type="InterPro" id="IPR020472">
    <property type="entry name" value="WD40_PAC1"/>
</dbReference>
<evidence type="ECO:0000256" key="2">
    <source>
        <dbReference type="ARBA" id="ARBA00022490"/>
    </source>
</evidence>
<evidence type="ECO:0000259" key="10">
    <source>
        <dbReference type="Pfam" id="PF13925"/>
    </source>
</evidence>
<organism evidence="11 12">
    <name type="scientific">Dermatophagoides pteronyssinus</name>
    <name type="common">European house dust mite</name>
    <dbReference type="NCBI Taxonomy" id="6956"/>
    <lineage>
        <taxon>Eukaryota</taxon>
        <taxon>Metazoa</taxon>
        <taxon>Ecdysozoa</taxon>
        <taxon>Arthropoda</taxon>
        <taxon>Chelicerata</taxon>
        <taxon>Arachnida</taxon>
        <taxon>Acari</taxon>
        <taxon>Acariformes</taxon>
        <taxon>Sarcoptiformes</taxon>
        <taxon>Astigmata</taxon>
        <taxon>Psoroptidia</taxon>
        <taxon>Analgoidea</taxon>
        <taxon>Pyroglyphidae</taxon>
        <taxon>Dermatophagoidinae</taxon>
        <taxon>Dermatophagoides</taxon>
    </lineage>
</organism>
<dbReference type="Pfam" id="PF00400">
    <property type="entry name" value="WD40"/>
    <property type="match status" value="5"/>
</dbReference>
<dbReference type="GO" id="GO:0008352">
    <property type="term" value="C:katanin complex"/>
    <property type="evidence" value="ECO:0007669"/>
    <property type="project" value="InterPro"/>
</dbReference>
<dbReference type="OrthoDB" id="10251605at2759"/>
<accession>A0A6P6Y0H7</accession>
<feature type="repeat" description="WD" evidence="8">
    <location>
        <begin position="211"/>
        <end position="252"/>
    </location>
</feature>
<dbReference type="RefSeq" id="XP_027199052.1">
    <property type="nucleotide sequence ID" value="XM_027343251.1"/>
</dbReference>
<dbReference type="GO" id="GO:0005874">
    <property type="term" value="C:microtubule"/>
    <property type="evidence" value="ECO:0007669"/>
    <property type="project" value="UniProtKB-KW"/>
</dbReference>
<dbReference type="InterPro" id="IPR036322">
    <property type="entry name" value="WD40_repeat_dom_sf"/>
</dbReference>
<feature type="compositionally biased region" description="Low complexity" evidence="9">
    <location>
        <begin position="726"/>
        <end position="742"/>
    </location>
</feature>
<keyword evidence="11" id="KW-1185">Reference proteome</keyword>
<feature type="domain" description="Katanin p80 subunit C-terminal" evidence="10">
    <location>
        <begin position="844"/>
        <end position="1002"/>
    </location>
</feature>
<dbReference type="SMART" id="SM00320">
    <property type="entry name" value="WD40"/>
    <property type="match status" value="6"/>
</dbReference>
<dbReference type="AlphaFoldDB" id="A0A6P6Y0H7"/>
<evidence type="ECO:0000256" key="7">
    <source>
        <dbReference type="HAMAP-Rule" id="MF_03022"/>
    </source>
</evidence>
<dbReference type="PANTHER" id="PTHR19845:SF0">
    <property type="entry name" value="KATANIN P80 WD40 REPEAT-CONTAINING SUBUNIT B1"/>
    <property type="match status" value="1"/>
</dbReference>
<feature type="compositionally biased region" description="Low complexity" evidence="9">
    <location>
        <begin position="70"/>
        <end position="87"/>
    </location>
</feature>
<reference evidence="12" key="1">
    <citation type="submission" date="2025-08" db="UniProtKB">
        <authorList>
            <consortium name="RefSeq"/>
        </authorList>
    </citation>
    <scope>IDENTIFICATION</scope>
    <source>
        <strain evidence="12">Airmid</strain>
    </source>
</reference>
<proteinExistence type="inferred from homology"/>
<feature type="repeat" description="WD" evidence="8">
    <location>
        <begin position="126"/>
        <end position="168"/>
    </location>
</feature>
<dbReference type="GO" id="GO:0005813">
    <property type="term" value="C:centrosome"/>
    <property type="evidence" value="ECO:0007669"/>
    <property type="project" value="UniProtKB-SubCell"/>
</dbReference>
<keyword evidence="3 8" id="KW-0853">WD repeat</keyword>
<feature type="region of interest" description="Disordered" evidence="9">
    <location>
        <begin position="70"/>
        <end position="102"/>
    </location>
</feature>
<gene>
    <name evidence="12" type="primary">LOC113793255</name>
    <name evidence="7" type="synonym">KATNB1</name>
</gene>
<dbReference type="PRINTS" id="PR00320">
    <property type="entry name" value="GPROTEINBRPT"/>
</dbReference>
<dbReference type="InterPro" id="IPR026962">
    <property type="entry name" value="KTNB1"/>
</dbReference>
<comment type="function">
    <text evidence="7">Participates in a complex which severs microtubules in an ATP-dependent manner. May act to target the enzymatic subunit of this complex to sites of action such as the centrosome. Microtubule severing may promote rapid reorganization of cellular microtubule arrays and the release of microtubules from the centrosome following nucleation.</text>
</comment>
<dbReference type="GO" id="GO:0051301">
    <property type="term" value="P:cell division"/>
    <property type="evidence" value="ECO:0007669"/>
    <property type="project" value="UniProtKB-KW"/>
</dbReference>
<dbReference type="PROSITE" id="PS00678">
    <property type="entry name" value="WD_REPEATS_1"/>
    <property type="match status" value="1"/>
</dbReference>
<keyword evidence="7" id="KW-0131">Cell cycle</keyword>
<dbReference type="OMA" id="IFHPRRE"/>
<dbReference type="GO" id="GO:0007019">
    <property type="term" value="P:microtubule depolymerization"/>
    <property type="evidence" value="ECO:0007669"/>
    <property type="project" value="TreeGrafter"/>
</dbReference>
<evidence type="ECO:0000313" key="12">
    <source>
        <dbReference type="RefSeq" id="XP_027199052.1"/>
    </source>
</evidence>
<dbReference type="FunFam" id="2.130.10.10:FF:000462">
    <property type="entry name" value="Katanin p80 WD40 repeat-containing subunit B1"/>
    <property type="match status" value="1"/>
</dbReference>
<evidence type="ECO:0000313" key="11">
    <source>
        <dbReference type="Proteomes" id="UP000515146"/>
    </source>
</evidence>
<dbReference type="FunCoup" id="A0A6P6Y0H7">
    <property type="interactions" value="387"/>
</dbReference>
<dbReference type="PROSITE" id="PS50294">
    <property type="entry name" value="WD_REPEATS_REGION"/>
    <property type="match status" value="5"/>
</dbReference>
<dbReference type="Gene3D" id="2.130.10.10">
    <property type="entry name" value="YVTN repeat-like/Quinoprotein amine dehydrogenase"/>
    <property type="match status" value="2"/>
</dbReference>
<dbReference type="CDD" id="cd00200">
    <property type="entry name" value="WD40"/>
    <property type="match status" value="1"/>
</dbReference>
<feature type="compositionally biased region" description="Low complexity" evidence="9">
    <location>
        <begin position="699"/>
        <end position="719"/>
    </location>
</feature>
<evidence type="ECO:0000256" key="5">
    <source>
        <dbReference type="ARBA" id="ARBA00022737"/>
    </source>
</evidence>
<feature type="compositionally biased region" description="Low complexity" evidence="9">
    <location>
        <begin position="754"/>
        <end position="775"/>
    </location>
</feature>
<dbReference type="PANTHER" id="PTHR19845">
    <property type="entry name" value="KATANIN P80 SUBUNIT"/>
    <property type="match status" value="1"/>
</dbReference>
<comment type="subcellular location">
    <subcellularLocation>
        <location evidence="1 7">Cytoplasm</location>
        <location evidence="1 7">Cytoskeleton</location>
    </subcellularLocation>
    <subcellularLocation>
        <location evidence="7">Cytoplasm</location>
    </subcellularLocation>
    <subcellularLocation>
        <location evidence="7">Cytoplasm</location>
        <location evidence="7">Cytoskeleton</location>
        <location evidence="7">Microtubule organizing center</location>
        <location evidence="7">Centrosome</location>
    </subcellularLocation>
    <subcellularLocation>
        <location evidence="7">Cytoplasm</location>
        <location evidence="7">Cytoskeleton</location>
        <location evidence="7">Spindle pole</location>
    </subcellularLocation>
    <subcellularLocation>
        <location evidence="7">Cytoplasm</location>
        <location evidence="7">Cytoskeleton</location>
        <location evidence="7">Spindle</location>
    </subcellularLocation>
    <text evidence="7">Predominantly cytoplasmic. Localized to the interphase centrosome and mitotic spindle poles.</text>
</comment>
<comment type="subunit">
    <text evidence="7">Interacts with KATNA1. This interaction enhances the microtubule binding and severing activity of KATNA1 and also targets this activity to the centrosome.</text>
</comment>
<dbReference type="InParanoid" id="A0A6P6Y0H7"/>
<feature type="repeat" description="WD" evidence="8">
    <location>
        <begin position="253"/>
        <end position="294"/>
    </location>
</feature>
<dbReference type="InterPro" id="IPR019775">
    <property type="entry name" value="WD40_repeat_CS"/>
</dbReference>
<dbReference type="GO" id="GO:0005737">
    <property type="term" value="C:cytoplasm"/>
    <property type="evidence" value="ECO:0007669"/>
    <property type="project" value="UniProtKB-SubCell"/>
</dbReference>
<evidence type="ECO:0000256" key="1">
    <source>
        <dbReference type="ARBA" id="ARBA00004245"/>
    </source>
</evidence>
<dbReference type="Proteomes" id="UP000515146">
    <property type="component" value="Unplaced"/>
</dbReference>
<keyword evidence="5" id="KW-0677">Repeat</keyword>
<comment type="similarity">
    <text evidence="7">Belongs to the WD repeat KATNB1 family.</text>
</comment>
<evidence type="ECO:0000256" key="4">
    <source>
        <dbReference type="ARBA" id="ARBA00022701"/>
    </source>
</evidence>
<feature type="repeat" description="WD" evidence="8">
    <location>
        <begin position="169"/>
        <end position="210"/>
    </location>
</feature>
<sequence length="1006" mass="110382">MAASLSSCTLTNTTITKPKWTSSIFGSYSSTTTANSCSSSSVTSSPDSDTTSSDYLSLFLNYKRSHNNHSSSSSSMSSLMNEHFSSSPAKTDTKTSIIGTNTGTGIKSHATRSIKFNHPKITKHEFVAHGSAVTCLALGQKSGRVMVTGGDDAKINLWAIGKPNCIMSLNGHRTSIECVKFNQNEDIVGAGSASGAIKLWDLEAAKLIQTLTGHKTNVRCLDFHPYGHFLASGSFDTSIKLWDYRKKTCIITYKVHTKDVHCLKLSPDGRWLASGGNEGSVMLYDIVAGKMLAELKGHSSSVTDVVFHPNEFLLASSSSDGTVKFWDLESFLQVSTTTYQSDIGAIRKIAFHPEGKALIASGKDAMKVFGWEPTHLYDVAQTKWGRLNDMTIMDEQIIAGTFSTTNVSVYMVDLNTIQPFNYNNTKSNICTRDNVLRQSTRRNFNFEHTSKTCKQLESLESSRTDDMDTMNGSDGGDSLAEIYNTCDYKEIFQSRRELMRTPPPLDDSTPNDQNLRSLQFEPTSLSSSTTGFAVGQKPSLKSGLMMAKGPTTISTPLHSVRHLSESLNNLNLNHRNNNIFPSTPLSPIIANNSNDNSTTVIKDSNIANNNHILPHSTSLTALNQLKHVNGDGHHVTTFPNITNISHNKLINTPSLISTSNPLYSSLYANASNSNTTLSPLNHHSLSVGPLSPSVHHGNSATSSSTATPTTTINKLSSTKLNEKSKSNNNNTSTLATTLTPNKITSMVRPIINDSNRPSITSSYSSYQQKSSNSANNDDHIITGVKSLSSMNHSNTNDSTMIIPEIRDHPAGLDFNDFLPKHIQQYGCDSQPFISEIETINTIMKGHKAAKAGLDYRRKQVQIVLAMWATKDSKTALEYAINLDEKSIIIDILNVMIWKPSVWNLDIALILLPCIQELLQSKYESYMSVGCSALALILKTFSPTIKNNISAPPGIGVDISREERYNKCMKCYNYLLSARAFVLKRQTLQGKIGRSFRELSILMQNLE</sequence>
<dbReference type="PROSITE" id="PS50082">
    <property type="entry name" value="WD_REPEATS_2"/>
    <property type="match status" value="5"/>
</dbReference>
<evidence type="ECO:0000256" key="8">
    <source>
        <dbReference type="PROSITE-ProRule" id="PRU00221"/>
    </source>
</evidence>
<feature type="region of interest" description="Disordered" evidence="9">
    <location>
        <begin position="679"/>
        <end position="778"/>
    </location>
</feature>
<feature type="region of interest" description="Disordered" evidence="9">
    <location>
        <begin position="31"/>
        <end position="50"/>
    </location>
</feature>
<dbReference type="GO" id="GO:0051013">
    <property type="term" value="P:microtubule severing"/>
    <property type="evidence" value="ECO:0007669"/>
    <property type="project" value="UniProtKB-UniRule"/>
</dbReference>
<dbReference type="InterPro" id="IPR001680">
    <property type="entry name" value="WD40_rpt"/>
</dbReference>
<name>A0A6P6Y0H7_DERPT</name>
<evidence type="ECO:0000256" key="6">
    <source>
        <dbReference type="ARBA" id="ARBA00023212"/>
    </source>
</evidence>
<dbReference type="KEGG" id="dpte:113793255"/>
<dbReference type="CTD" id="32581"/>
<dbReference type="SUPFAM" id="SSF50978">
    <property type="entry name" value="WD40 repeat-like"/>
    <property type="match status" value="1"/>
</dbReference>
<keyword evidence="6 7" id="KW-0206">Cytoskeleton</keyword>
<keyword evidence="4 7" id="KW-0493">Microtubule</keyword>
<evidence type="ECO:0000256" key="3">
    <source>
        <dbReference type="ARBA" id="ARBA00022574"/>
    </source>
</evidence>
<feature type="repeat" description="WD" evidence="8">
    <location>
        <begin position="295"/>
        <end position="336"/>
    </location>
</feature>
<keyword evidence="7" id="KW-0132">Cell division</keyword>
<dbReference type="HAMAP" id="MF_03022">
    <property type="entry name" value="Katanin_p80_B1"/>
    <property type="match status" value="1"/>
</dbReference>
<dbReference type="GO" id="GO:0000922">
    <property type="term" value="C:spindle pole"/>
    <property type="evidence" value="ECO:0007669"/>
    <property type="project" value="UniProtKB-SubCell"/>
</dbReference>
<dbReference type="Pfam" id="PF13925">
    <property type="entry name" value="Katanin_con80"/>
    <property type="match status" value="1"/>
</dbReference>
<dbReference type="InterPro" id="IPR015943">
    <property type="entry name" value="WD40/YVTN_repeat-like_dom_sf"/>
</dbReference>